<dbReference type="Pfam" id="PF00430">
    <property type="entry name" value="ATP-synt_B"/>
    <property type="match status" value="1"/>
</dbReference>
<reference evidence="16" key="2">
    <citation type="submission" date="2020-01" db="EMBL/GenBank/DDBJ databases">
        <authorList>
            <person name="Campanaro S."/>
        </authorList>
    </citation>
    <scope>NUCLEOTIDE SEQUENCE</scope>
    <source>
        <strain evidence="16">AS06rmzACSIP_7</strain>
    </source>
</reference>
<comment type="function">
    <text evidence="10 13">F(1)F(0) ATP synthase produces ATP from ADP in the presence of a proton or sodium gradient. F-type ATPases consist of two structural domains, F(1) containing the extramembraneous catalytic core and F(0) containing the membrane proton channel, linked together by a central stalk and a peripheral stalk. During catalysis, ATP synthesis in the catalytic domain of F(1) is coupled via a rotary mechanism of the central stalk subunits to proton translocation.</text>
</comment>
<dbReference type="AlphaFoldDB" id="A0A351U263"/>
<evidence type="ECO:0000256" key="9">
    <source>
        <dbReference type="ARBA" id="ARBA00023310"/>
    </source>
</evidence>
<organism evidence="16 17">
    <name type="scientific">Syntrophorhabdus aromaticivorans</name>
    <dbReference type="NCBI Taxonomy" id="328301"/>
    <lineage>
        <taxon>Bacteria</taxon>
        <taxon>Pseudomonadati</taxon>
        <taxon>Thermodesulfobacteriota</taxon>
        <taxon>Syntrophorhabdia</taxon>
        <taxon>Syntrophorhabdales</taxon>
        <taxon>Syntrophorhabdaceae</taxon>
        <taxon>Syntrophorhabdus</taxon>
    </lineage>
</organism>
<feature type="coiled-coil region" evidence="15">
    <location>
        <begin position="48"/>
        <end position="82"/>
    </location>
</feature>
<dbReference type="InterPro" id="IPR002146">
    <property type="entry name" value="ATP_synth_b/b'su_bac/chlpt"/>
</dbReference>
<dbReference type="InterPro" id="IPR050059">
    <property type="entry name" value="ATP_synthase_B_chain"/>
</dbReference>
<comment type="subunit">
    <text evidence="13">F-type ATPases have 2 components, F(1) - the catalytic core - and F(0) - the membrane proton channel. F(1) has five subunits: alpha(3), beta(3), gamma(1), delta(1), epsilon(1). F(0) has three main subunits: a(1), b(2) and c(10-14). The alpha and beta chains form an alternating ring which encloses part of the gamma chain. F(1) is attached to F(0) by a central stalk formed by the gamma and epsilon chains, while a peripheral stalk is formed by the delta and b chains.</text>
</comment>
<evidence type="ECO:0000313" key="16">
    <source>
        <dbReference type="EMBL" id="NLW36916.1"/>
    </source>
</evidence>
<evidence type="ECO:0000256" key="11">
    <source>
        <dbReference type="ARBA" id="ARBA00025614"/>
    </source>
</evidence>
<keyword evidence="2 13" id="KW-0813">Transport</keyword>
<evidence type="ECO:0000256" key="3">
    <source>
        <dbReference type="ARBA" id="ARBA00022547"/>
    </source>
</evidence>
<keyword evidence="4 13" id="KW-0812">Transmembrane</keyword>
<dbReference type="GO" id="GO:0045259">
    <property type="term" value="C:proton-transporting ATP synthase complex"/>
    <property type="evidence" value="ECO:0007669"/>
    <property type="project" value="UniProtKB-KW"/>
</dbReference>
<name>A0A351U263_9BACT</name>
<protein>
    <recommendedName>
        <fullName evidence="13">ATP synthase subunit b</fullName>
    </recommendedName>
    <alternativeName>
        <fullName evidence="13">ATP synthase F(0) sector subunit b</fullName>
    </alternativeName>
    <alternativeName>
        <fullName evidence="13">ATPase subunit I</fullName>
    </alternativeName>
    <alternativeName>
        <fullName evidence="13">F-type ATPase subunit b</fullName>
        <shortName evidence="13">F-ATPase subunit b</shortName>
    </alternativeName>
</protein>
<dbReference type="PANTHER" id="PTHR33445">
    <property type="entry name" value="ATP SYNTHASE SUBUNIT B', CHLOROPLASTIC"/>
    <property type="match status" value="1"/>
</dbReference>
<keyword evidence="9 13" id="KW-0066">ATP synthesis</keyword>
<evidence type="ECO:0000313" key="17">
    <source>
        <dbReference type="Proteomes" id="UP000777265"/>
    </source>
</evidence>
<keyword evidence="7 13" id="KW-0406">Ion transport</keyword>
<dbReference type="GO" id="GO:0012505">
    <property type="term" value="C:endomembrane system"/>
    <property type="evidence" value="ECO:0007669"/>
    <property type="project" value="UniProtKB-SubCell"/>
</dbReference>
<evidence type="ECO:0000256" key="1">
    <source>
        <dbReference type="ARBA" id="ARBA00005513"/>
    </source>
</evidence>
<keyword evidence="13" id="KW-1003">Cell membrane</keyword>
<evidence type="ECO:0000256" key="2">
    <source>
        <dbReference type="ARBA" id="ARBA00022448"/>
    </source>
</evidence>
<dbReference type="GO" id="GO:0046961">
    <property type="term" value="F:proton-transporting ATPase activity, rotational mechanism"/>
    <property type="evidence" value="ECO:0007669"/>
    <property type="project" value="TreeGrafter"/>
</dbReference>
<dbReference type="PANTHER" id="PTHR33445:SF1">
    <property type="entry name" value="ATP SYNTHASE SUBUNIT B"/>
    <property type="match status" value="1"/>
</dbReference>
<sequence>MAGGSESWLSWVFKIVNFGILVAILVKFAGKPLKNYLQTRSAAIRDRMEEGDRLFREAEALKREYEARLASLDREIESFKKTILAETERERKKILDEAEVFASRIKEQAALTYEQEIRDVKSKIKEEIARLTMEHAEKLVLEKFDQKDHDRLVEEFIEKLRSLN</sequence>
<keyword evidence="3 13" id="KW-0138">CF(0)</keyword>
<evidence type="ECO:0000256" key="7">
    <source>
        <dbReference type="ARBA" id="ARBA00023065"/>
    </source>
</evidence>
<keyword evidence="8 13" id="KW-0472">Membrane</keyword>
<evidence type="ECO:0000256" key="13">
    <source>
        <dbReference type="HAMAP-Rule" id="MF_01398"/>
    </source>
</evidence>
<evidence type="ECO:0000256" key="15">
    <source>
        <dbReference type="SAM" id="Coils"/>
    </source>
</evidence>
<dbReference type="Proteomes" id="UP000777265">
    <property type="component" value="Unassembled WGS sequence"/>
</dbReference>
<comment type="function">
    <text evidence="11">Component of the F(0) channel, it forms part of the peripheral stalk, linking F(1) to F(0). The b'-subunit is a diverged and duplicated form of b found in plants and photosynthetic bacteria.</text>
</comment>
<evidence type="ECO:0000256" key="8">
    <source>
        <dbReference type="ARBA" id="ARBA00023136"/>
    </source>
</evidence>
<comment type="subcellular location">
    <subcellularLocation>
        <location evidence="13">Cell membrane</location>
        <topology evidence="13">Single-pass membrane protein</topology>
    </subcellularLocation>
    <subcellularLocation>
        <location evidence="12">Endomembrane system</location>
        <topology evidence="12">Single-pass membrane protein</topology>
    </subcellularLocation>
</comment>
<evidence type="ECO:0000256" key="5">
    <source>
        <dbReference type="ARBA" id="ARBA00022781"/>
    </source>
</evidence>
<dbReference type="CDD" id="cd06503">
    <property type="entry name" value="ATP-synt_Fo_b"/>
    <property type="match status" value="1"/>
</dbReference>
<evidence type="ECO:0000256" key="6">
    <source>
        <dbReference type="ARBA" id="ARBA00022989"/>
    </source>
</evidence>
<reference evidence="16" key="1">
    <citation type="journal article" date="2020" name="Biotechnol. Biofuels">
        <title>New insights from the biogas microbiome by comprehensive genome-resolved metagenomics of nearly 1600 species originating from multiple anaerobic digesters.</title>
        <authorList>
            <person name="Campanaro S."/>
            <person name="Treu L."/>
            <person name="Rodriguez-R L.M."/>
            <person name="Kovalovszki A."/>
            <person name="Ziels R.M."/>
            <person name="Maus I."/>
            <person name="Zhu X."/>
            <person name="Kougias P.G."/>
            <person name="Basile A."/>
            <person name="Luo G."/>
            <person name="Schluter A."/>
            <person name="Konstantinidis K.T."/>
            <person name="Angelidaki I."/>
        </authorList>
    </citation>
    <scope>NUCLEOTIDE SEQUENCE</scope>
    <source>
        <strain evidence="16">AS06rmzACSIP_7</strain>
    </source>
</reference>
<comment type="similarity">
    <text evidence="1 13 14">Belongs to the ATPase B chain family.</text>
</comment>
<dbReference type="STRING" id="909663.GCA_000512235_01378"/>
<accession>A0A351U263</accession>
<keyword evidence="6 13" id="KW-1133">Transmembrane helix</keyword>
<feature type="transmembrane region" description="Helical" evidence="13">
    <location>
        <begin position="12"/>
        <end position="30"/>
    </location>
</feature>
<comment type="caution">
    <text evidence="16">The sequence shown here is derived from an EMBL/GenBank/DDBJ whole genome shotgun (WGS) entry which is preliminary data.</text>
</comment>
<dbReference type="EMBL" id="JAAYEE010000320">
    <property type="protein sequence ID" value="NLW36916.1"/>
    <property type="molecule type" value="Genomic_DNA"/>
</dbReference>
<keyword evidence="15" id="KW-0175">Coiled coil</keyword>
<evidence type="ECO:0000256" key="10">
    <source>
        <dbReference type="ARBA" id="ARBA00025198"/>
    </source>
</evidence>
<evidence type="ECO:0000256" key="14">
    <source>
        <dbReference type="RuleBase" id="RU003848"/>
    </source>
</evidence>
<keyword evidence="5 13" id="KW-0375">Hydrogen ion transport</keyword>
<proteinExistence type="inferred from homology"/>
<gene>
    <name evidence="13" type="primary">atpF</name>
    <name evidence="16" type="ORF">GXY80_15795</name>
</gene>
<evidence type="ECO:0000256" key="4">
    <source>
        <dbReference type="ARBA" id="ARBA00022692"/>
    </source>
</evidence>
<evidence type="ECO:0000256" key="12">
    <source>
        <dbReference type="ARBA" id="ARBA00037847"/>
    </source>
</evidence>
<dbReference type="GO" id="GO:0046933">
    <property type="term" value="F:proton-transporting ATP synthase activity, rotational mechanism"/>
    <property type="evidence" value="ECO:0007669"/>
    <property type="project" value="UniProtKB-UniRule"/>
</dbReference>
<dbReference type="GO" id="GO:0005886">
    <property type="term" value="C:plasma membrane"/>
    <property type="evidence" value="ECO:0007669"/>
    <property type="project" value="UniProtKB-SubCell"/>
</dbReference>
<dbReference type="HAMAP" id="MF_01398">
    <property type="entry name" value="ATP_synth_b_bprime"/>
    <property type="match status" value="1"/>
</dbReference>